<dbReference type="InterPro" id="IPR025196">
    <property type="entry name" value="DUF4126"/>
</dbReference>
<dbReference type="Pfam" id="PF13548">
    <property type="entry name" value="DUF4126"/>
    <property type="match status" value="1"/>
</dbReference>
<reference evidence="2 3" key="1">
    <citation type="submission" date="2020-02" db="EMBL/GenBank/DDBJ databases">
        <title>Draft genome sequence of two Spirosoma agri KCTC 52727 and Spirosoma terrae KCTC 52035.</title>
        <authorList>
            <person name="Rojas J."/>
            <person name="Ambika Manirajan B."/>
            <person name="Ratering S."/>
            <person name="Suarez C."/>
            <person name="Schnell S."/>
        </authorList>
    </citation>
    <scope>NUCLEOTIDE SEQUENCE [LARGE SCALE GENOMIC DNA]</scope>
    <source>
        <strain evidence="2 3">KCTC 52727</strain>
    </source>
</reference>
<gene>
    <name evidence="2" type="ORF">GK091_27860</name>
</gene>
<evidence type="ECO:0000313" key="2">
    <source>
        <dbReference type="EMBL" id="NEU70712.1"/>
    </source>
</evidence>
<name>A0A6M0IRS9_9BACT</name>
<dbReference type="Proteomes" id="UP000477386">
    <property type="component" value="Unassembled WGS sequence"/>
</dbReference>
<dbReference type="RefSeq" id="WP_164044022.1">
    <property type="nucleotide sequence ID" value="NZ_JAAGNZ010000007.1"/>
</dbReference>
<protein>
    <submittedName>
        <fullName evidence="2">DUF4126 family protein</fullName>
    </submittedName>
</protein>
<proteinExistence type="predicted"/>
<evidence type="ECO:0000259" key="1">
    <source>
        <dbReference type="Pfam" id="PF13548"/>
    </source>
</evidence>
<sequence length="164" mass="17201">MTTPYLRSFQLGFIAGMRALTAPALLSHKLERTLPTKTPETPVQYFAQPTTSIALKVLAGAEIIGDKVPHGPDRTTPPQFITRITSGATCGAVVSEVEGQSASLGAIAGGLGAVAGTLLFFNLRRWLDHDLGIPDQVGALAEDALAIGVGWQIVNGIQPNLKTT</sequence>
<organism evidence="2 3">
    <name type="scientific">Spirosoma agri</name>
    <dbReference type="NCBI Taxonomy" id="1987381"/>
    <lineage>
        <taxon>Bacteria</taxon>
        <taxon>Pseudomonadati</taxon>
        <taxon>Bacteroidota</taxon>
        <taxon>Cytophagia</taxon>
        <taxon>Cytophagales</taxon>
        <taxon>Cytophagaceae</taxon>
        <taxon>Spirosoma</taxon>
    </lineage>
</organism>
<evidence type="ECO:0000313" key="3">
    <source>
        <dbReference type="Proteomes" id="UP000477386"/>
    </source>
</evidence>
<accession>A0A6M0IRS9</accession>
<keyword evidence="3" id="KW-1185">Reference proteome</keyword>
<dbReference type="EMBL" id="JAAGNZ010000007">
    <property type="protein sequence ID" value="NEU70712.1"/>
    <property type="molecule type" value="Genomic_DNA"/>
</dbReference>
<feature type="domain" description="DUF4126" evidence="1">
    <location>
        <begin position="10"/>
        <end position="151"/>
    </location>
</feature>
<dbReference type="AlphaFoldDB" id="A0A6M0IRS9"/>
<comment type="caution">
    <text evidence="2">The sequence shown here is derived from an EMBL/GenBank/DDBJ whole genome shotgun (WGS) entry which is preliminary data.</text>
</comment>